<protein>
    <submittedName>
        <fullName evidence="1">Uncharacterized protein</fullName>
    </submittedName>
</protein>
<reference evidence="2" key="1">
    <citation type="journal article" date="2023" name="G3 (Bethesda)">
        <title>Genome assembly and association tests identify interacting loci associated with vigor, precocity, and sex in interspecific pistachio rootstocks.</title>
        <authorList>
            <person name="Palmer W."/>
            <person name="Jacygrad E."/>
            <person name="Sagayaradj S."/>
            <person name="Cavanaugh K."/>
            <person name="Han R."/>
            <person name="Bertier L."/>
            <person name="Beede B."/>
            <person name="Kafkas S."/>
            <person name="Golino D."/>
            <person name="Preece J."/>
            <person name="Michelmore R."/>
        </authorList>
    </citation>
    <scope>NUCLEOTIDE SEQUENCE [LARGE SCALE GENOMIC DNA]</scope>
</reference>
<keyword evidence="2" id="KW-1185">Reference proteome</keyword>
<organism evidence="1 2">
    <name type="scientific">Pistacia atlantica</name>
    <dbReference type="NCBI Taxonomy" id="434234"/>
    <lineage>
        <taxon>Eukaryota</taxon>
        <taxon>Viridiplantae</taxon>
        <taxon>Streptophyta</taxon>
        <taxon>Embryophyta</taxon>
        <taxon>Tracheophyta</taxon>
        <taxon>Spermatophyta</taxon>
        <taxon>Magnoliopsida</taxon>
        <taxon>eudicotyledons</taxon>
        <taxon>Gunneridae</taxon>
        <taxon>Pentapetalae</taxon>
        <taxon>rosids</taxon>
        <taxon>malvids</taxon>
        <taxon>Sapindales</taxon>
        <taxon>Anacardiaceae</taxon>
        <taxon>Pistacia</taxon>
    </lineage>
</organism>
<evidence type="ECO:0000313" key="2">
    <source>
        <dbReference type="Proteomes" id="UP001164250"/>
    </source>
</evidence>
<comment type="caution">
    <text evidence="1">The sequence shown here is derived from an EMBL/GenBank/DDBJ whole genome shotgun (WGS) entry which is preliminary data.</text>
</comment>
<sequence length="15" mass="1679">MKNGMLKIRKSRGGC</sequence>
<gene>
    <name evidence="1" type="ORF">Patl1_30378</name>
</gene>
<dbReference type="Proteomes" id="UP001164250">
    <property type="component" value="Chromosome 11"/>
</dbReference>
<evidence type="ECO:0000313" key="1">
    <source>
        <dbReference type="EMBL" id="KAJ0084310.1"/>
    </source>
</evidence>
<dbReference type="EMBL" id="CM047907">
    <property type="protein sequence ID" value="KAJ0084310.1"/>
    <property type="molecule type" value="Genomic_DNA"/>
</dbReference>
<proteinExistence type="predicted"/>
<accession>A0ACC1ABH5</accession>
<name>A0ACC1ABH5_9ROSI</name>